<dbReference type="GO" id="GO:0016787">
    <property type="term" value="F:hydrolase activity"/>
    <property type="evidence" value="ECO:0007669"/>
    <property type="project" value="UniProtKB-KW"/>
</dbReference>
<evidence type="ECO:0000256" key="1">
    <source>
        <dbReference type="ARBA" id="ARBA00038310"/>
    </source>
</evidence>
<dbReference type="Gene3D" id="3.20.20.140">
    <property type="entry name" value="Metal-dependent hydrolases"/>
    <property type="match status" value="1"/>
</dbReference>
<name>A0ABU0J0P1_9HYPH</name>
<dbReference type="InterPro" id="IPR032466">
    <property type="entry name" value="Metal_Hydrolase"/>
</dbReference>
<protein>
    <submittedName>
        <fullName evidence="3">TIM-barrel fold metal-dependent hydrolase</fullName>
    </submittedName>
</protein>
<evidence type="ECO:0000259" key="2">
    <source>
        <dbReference type="Pfam" id="PF04909"/>
    </source>
</evidence>
<dbReference type="PANTHER" id="PTHR43569">
    <property type="entry name" value="AMIDOHYDROLASE"/>
    <property type="match status" value="1"/>
</dbReference>
<keyword evidence="4" id="KW-1185">Reference proteome</keyword>
<accession>A0ABU0J0P1</accession>
<sequence>MYDGPVIDAHHHLWDLAMGRHPWLAATAGELGGLGDLGPIRRNYLPADFLADAAGQTVVASVHVEAGWQEGDGLGETRWLDGLDKAGGVASRYVARVALADVGAAAQIEAQAANPRVAGIRDILSWTPDPARRFAPRGDLMADPAWRAGLARLQRHGLVFDLMLFPPQLAEAARLVADHPDQLFVLEHGGSPIDRDPEGMAVWRRGLAELARRPNVVIKISDLVAYDPHWTLESMRPVIGHCLDGFGPERTMFGSDFPVAGLHASYGEVVGTLRALTADLSRDEQRAVFHDTARRVYGVG</sequence>
<evidence type="ECO:0000313" key="4">
    <source>
        <dbReference type="Proteomes" id="UP001242480"/>
    </source>
</evidence>
<evidence type="ECO:0000313" key="3">
    <source>
        <dbReference type="EMBL" id="MDQ0467824.1"/>
    </source>
</evidence>
<dbReference type="RefSeq" id="WP_307268038.1">
    <property type="nucleotide sequence ID" value="NZ_JAUSVX010000001.1"/>
</dbReference>
<dbReference type="EMBL" id="JAUSVX010000001">
    <property type="protein sequence ID" value="MDQ0467824.1"/>
    <property type="molecule type" value="Genomic_DNA"/>
</dbReference>
<dbReference type="InterPro" id="IPR052350">
    <property type="entry name" value="Metallo-dep_Lactonases"/>
</dbReference>
<dbReference type="PANTHER" id="PTHR43569:SF1">
    <property type="entry name" value="BLL3371 PROTEIN"/>
    <property type="match status" value="1"/>
</dbReference>
<proteinExistence type="inferred from homology"/>
<gene>
    <name evidence="3" type="ORF">QO011_000819</name>
</gene>
<organism evidence="3 4">
    <name type="scientific">Labrys wisconsinensis</name>
    <dbReference type="NCBI Taxonomy" id="425677"/>
    <lineage>
        <taxon>Bacteria</taxon>
        <taxon>Pseudomonadati</taxon>
        <taxon>Pseudomonadota</taxon>
        <taxon>Alphaproteobacteria</taxon>
        <taxon>Hyphomicrobiales</taxon>
        <taxon>Xanthobacteraceae</taxon>
        <taxon>Labrys</taxon>
    </lineage>
</organism>
<comment type="similarity">
    <text evidence="1">Belongs to the metallo-dependent hydrolases superfamily.</text>
</comment>
<comment type="caution">
    <text evidence="3">The sequence shown here is derived from an EMBL/GenBank/DDBJ whole genome shotgun (WGS) entry which is preliminary data.</text>
</comment>
<keyword evidence="3" id="KW-0378">Hydrolase</keyword>
<reference evidence="3 4" key="1">
    <citation type="submission" date="2023-07" db="EMBL/GenBank/DDBJ databases">
        <title>Genomic Encyclopedia of Type Strains, Phase IV (KMG-IV): sequencing the most valuable type-strain genomes for metagenomic binning, comparative biology and taxonomic classification.</title>
        <authorList>
            <person name="Goeker M."/>
        </authorList>
    </citation>
    <scope>NUCLEOTIDE SEQUENCE [LARGE SCALE GENOMIC DNA]</scope>
    <source>
        <strain evidence="3 4">DSM 19619</strain>
    </source>
</reference>
<feature type="domain" description="Amidohydrolase-related" evidence="2">
    <location>
        <begin position="7"/>
        <end position="298"/>
    </location>
</feature>
<dbReference type="Proteomes" id="UP001242480">
    <property type="component" value="Unassembled WGS sequence"/>
</dbReference>
<dbReference type="Pfam" id="PF04909">
    <property type="entry name" value="Amidohydro_2"/>
    <property type="match status" value="1"/>
</dbReference>
<dbReference type="InterPro" id="IPR006680">
    <property type="entry name" value="Amidohydro-rel"/>
</dbReference>
<dbReference type="SUPFAM" id="SSF51556">
    <property type="entry name" value="Metallo-dependent hydrolases"/>
    <property type="match status" value="1"/>
</dbReference>